<evidence type="ECO:0000313" key="3">
    <source>
        <dbReference type="Proteomes" id="UP000018936"/>
    </source>
</evidence>
<feature type="non-terminal residue" evidence="2">
    <location>
        <position position="368"/>
    </location>
</feature>
<gene>
    <name evidence="2" type="primary">Vmn2r26</name>
    <name evidence="2" type="ORF">L345_15713</name>
</gene>
<accession>V8N9H0</accession>
<organism evidence="2 3">
    <name type="scientific">Ophiophagus hannah</name>
    <name type="common">King cobra</name>
    <name type="synonym">Naja hannah</name>
    <dbReference type="NCBI Taxonomy" id="8665"/>
    <lineage>
        <taxon>Eukaryota</taxon>
        <taxon>Metazoa</taxon>
        <taxon>Chordata</taxon>
        <taxon>Craniata</taxon>
        <taxon>Vertebrata</taxon>
        <taxon>Euteleostomi</taxon>
        <taxon>Lepidosauria</taxon>
        <taxon>Squamata</taxon>
        <taxon>Bifurcata</taxon>
        <taxon>Unidentata</taxon>
        <taxon>Episquamata</taxon>
        <taxon>Toxicofera</taxon>
        <taxon>Serpentes</taxon>
        <taxon>Colubroidea</taxon>
        <taxon>Elapidae</taxon>
        <taxon>Elapinae</taxon>
        <taxon>Ophiophagus</taxon>
    </lineage>
</organism>
<reference evidence="2 3" key="1">
    <citation type="journal article" date="2013" name="Proc. Natl. Acad. Sci. U.S.A.">
        <title>The king cobra genome reveals dynamic gene evolution and adaptation in the snake venom system.</title>
        <authorList>
            <person name="Vonk F.J."/>
            <person name="Casewell N.R."/>
            <person name="Henkel C.V."/>
            <person name="Heimberg A.M."/>
            <person name="Jansen H.J."/>
            <person name="McCleary R.J."/>
            <person name="Kerkkamp H.M."/>
            <person name="Vos R.A."/>
            <person name="Guerreiro I."/>
            <person name="Calvete J.J."/>
            <person name="Wuster W."/>
            <person name="Woods A.E."/>
            <person name="Logan J.M."/>
            <person name="Harrison R.A."/>
            <person name="Castoe T.A."/>
            <person name="de Koning A.P."/>
            <person name="Pollock D.D."/>
            <person name="Yandell M."/>
            <person name="Calderon D."/>
            <person name="Renjifo C."/>
            <person name="Currier R.B."/>
            <person name="Salgado D."/>
            <person name="Pla D."/>
            <person name="Sanz L."/>
            <person name="Hyder A.S."/>
            <person name="Ribeiro J.M."/>
            <person name="Arntzen J.W."/>
            <person name="van den Thillart G.E."/>
            <person name="Boetzer M."/>
            <person name="Pirovano W."/>
            <person name="Dirks R.P."/>
            <person name="Spaink H.P."/>
            <person name="Duboule D."/>
            <person name="McGlinn E."/>
            <person name="Kini R.M."/>
            <person name="Richardson M.K."/>
        </authorList>
    </citation>
    <scope>NUCLEOTIDE SEQUENCE</scope>
    <source>
        <tissue evidence="2">Blood</tissue>
    </source>
</reference>
<protein>
    <submittedName>
        <fullName evidence="2">Vomeronasal type-2 receptor 26</fullName>
    </submittedName>
</protein>
<evidence type="ECO:0000313" key="2">
    <source>
        <dbReference type="EMBL" id="ETE58566.1"/>
    </source>
</evidence>
<sequence>MQLFLLLLLSQFPYATMQTKCSLKMAIEGLKEFNFQKPGDYLITGITSKIISQFYPYVFSKPPTYRLRSCPKSHSRMAHDFHATAMLLTVIIINEKKNIFIEGKVWIATTLSKSSIRMLSNKLDLQRKHVLFSFFTQTNTRQYYNFNSYSSSEKEFVKEVFQCSYSKPLWSKKVWERCTEKESRLLPPLEVLDRMIVEDGSGISRAIHAVASVLSAASSSQLSKRRMLVGDHQSSPIVQSWQLHQFMRNFQLHNISNDGIYLDENGVPAVDFDIIHLRIFPQKSYPAVKVGSVERETASEVKVSINQSAIQWPTSFNKDDVEMRYKEMEIWIENYGGDGVETCMAYKQGRTVLMTENELTFSLEPKER</sequence>
<proteinExistence type="predicted"/>
<feature type="chain" id="PRO_5004770634" evidence="1">
    <location>
        <begin position="18"/>
        <end position="368"/>
    </location>
</feature>
<dbReference type="SUPFAM" id="SSF53822">
    <property type="entry name" value="Periplasmic binding protein-like I"/>
    <property type="match status" value="1"/>
</dbReference>
<evidence type="ECO:0000256" key="1">
    <source>
        <dbReference type="SAM" id="SignalP"/>
    </source>
</evidence>
<feature type="signal peptide" evidence="1">
    <location>
        <begin position="1"/>
        <end position="17"/>
    </location>
</feature>
<dbReference type="Proteomes" id="UP000018936">
    <property type="component" value="Unassembled WGS sequence"/>
</dbReference>
<dbReference type="AlphaFoldDB" id="V8N9H0"/>
<dbReference type="Gene3D" id="3.40.50.2300">
    <property type="match status" value="1"/>
</dbReference>
<dbReference type="OrthoDB" id="5984008at2759"/>
<dbReference type="PANTHER" id="PTHR24061">
    <property type="entry name" value="CALCIUM-SENSING RECEPTOR-RELATED"/>
    <property type="match status" value="1"/>
</dbReference>
<dbReference type="PANTHER" id="PTHR24061:SF599">
    <property type="entry name" value="G-PROTEIN COUPLED RECEPTORS FAMILY 3 PROFILE DOMAIN-CONTAINING PROTEIN"/>
    <property type="match status" value="1"/>
</dbReference>
<dbReference type="InterPro" id="IPR000068">
    <property type="entry name" value="GPCR_3_Ca_sens_rcpt-rel"/>
</dbReference>
<dbReference type="InterPro" id="IPR028082">
    <property type="entry name" value="Peripla_BP_I"/>
</dbReference>
<name>V8N9H0_OPHHA</name>
<comment type="caution">
    <text evidence="2">The sequence shown here is derived from an EMBL/GenBank/DDBJ whole genome shotgun (WGS) entry which is preliminary data.</text>
</comment>
<dbReference type="GO" id="GO:0005886">
    <property type="term" value="C:plasma membrane"/>
    <property type="evidence" value="ECO:0007669"/>
    <property type="project" value="TreeGrafter"/>
</dbReference>
<dbReference type="EMBL" id="AZIM01006576">
    <property type="protein sequence ID" value="ETE58566.1"/>
    <property type="molecule type" value="Genomic_DNA"/>
</dbReference>
<keyword evidence="2" id="KW-0675">Receptor</keyword>
<keyword evidence="3" id="KW-1185">Reference proteome</keyword>
<keyword evidence="1" id="KW-0732">Signal</keyword>
<dbReference type="GO" id="GO:0004930">
    <property type="term" value="F:G protein-coupled receptor activity"/>
    <property type="evidence" value="ECO:0007669"/>
    <property type="project" value="InterPro"/>
</dbReference>
<feature type="non-terminal residue" evidence="2">
    <location>
        <position position="1"/>
    </location>
</feature>